<proteinExistence type="predicted"/>
<keyword evidence="2" id="KW-1185">Reference proteome</keyword>
<protein>
    <submittedName>
        <fullName evidence="1">Uncharacterized protein</fullName>
    </submittedName>
</protein>
<accession>A0A6A4HFR0</accession>
<organism evidence="1 2">
    <name type="scientific">Gymnopus androsaceus JB14</name>
    <dbReference type="NCBI Taxonomy" id="1447944"/>
    <lineage>
        <taxon>Eukaryota</taxon>
        <taxon>Fungi</taxon>
        <taxon>Dikarya</taxon>
        <taxon>Basidiomycota</taxon>
        <taxon>Agaricomycotina</taxon>
        <taxon>Agaricomycetes</taxon>
        <taxon>Agaricomycetidae</taxon>
        <taxon>Agaricales</taxon>
        <taxon>Marasmiineae</taxon>
        <taxon>Omphalotaceae</taxon>
        <taxon>Gymnopus</taxon>
    </lineage>
</organism>
<evidence type="ECO:0000313" key="2">
    <source>
        <dbReference type="Proteomes" id="UP000799118"/>
    </source>
</evidence>
<sequence>MPIPLLYQYLYMIPWVHEATYIHWKRLDLQLEDWQDPEDPDPERYTILAVSWKVLYKVSTWKLGLGICRDHRKGLMKRIEERKRDPEPLLKGPSWPSQVPPSPHKIVLNKMNYYFETQMEYHTHDYFKPFMNDGSTQQVDVDKEGVRLVALRLIGIIPDQGPMS</sequence>
<name>A0A6A4HFR0_9AGAR</name>
<dbReference type="OrthoDB" id="5422293at2759"/>
<evidence type="ECO:0000313" key="1">
    <source>
        <dbReference type="EMBL" id="KAE9395855.1"/>
    </source>
</evidence>
<dbReference type="Proteomes" id="UP000799118">
    <property type="component" value="Unassembled WGS sequence"/>
</dbReference>
<dbReference type="AlphaFoldDB" id="A0A6A4HFR0"/>
<gene>
    <name evidence="1" type="ORF">BT96DRAFT_942158</name>
</gene>
<reference evidence="1" key="1">
    <citation type="journal article" date="2019" name="Environ. Microbiol.">
        <title>Fungal ecological strategies reflected in gene transcription - a case study of two litter decomposers.</title>
        <authorList>
            <person name="Barbi F."/>
            <person name="Kohler A."/>
            <person name="Barry K."/>
            <person name="Baskaran P."/>
            <person name="Daum C."/>
            <person name="Fauchery L."/>
            <person name="Ihrmark K."/>
            <person name="Kuo A."/>
            <person name="LaButti K."/>
            <person name="Lipzen A."/>
            <person name="Morin E."/>
            <person name="Grigoriev I.V."/>
            <person name="Henrissat B."/>
            <person name="Lindahl B."/>
            <person name="Martin F."/>
        </authorList>
    </citation>
    <scope>NUCLEOTIDE SEQUENCE</scope>
    <source>
        <strain evidence="1">JB14</strain>
    </source>
</reference>
<dbReference type="EMBL" id="ML769524">
    <property type="protein sequence ID" value="KAE9395855.1"/>
    <property type="molecule type" value="Genomic_DNA"/>
</dbReference>